<dbReference type="GO" id="GO:0004674">
    <property type="term" value="F:protein serine/threonine kinase activity"/>
    <property type="evidence" value="ECO:0007669"/>
    <property type="project" value="UniProtKB-KW"/>
</dbReference>
<keyword evidence="10" id="KW-1185">Reference proteome</keyword>
<evidence type="ECO:0000256" key="2">
    <source>
        <dbReference type="ARBA" id="ARBA00022448"/>
    </source>
</evidence>
<reference evidence="9 10" key="1">
    <citation type="submission" date="2018-05" db="EMBL/GenBank/DDBJ databases">
        <title>Novel Campyloabacter and Helicobacter Species and Strains.</title>
        <authorList>
            <person name="Mannion A.J."/>
            <person name="Shen Z."/>
            <person name="Fox J.G."/>
        </authorList>
    </citation>
    <scope>NUCLEOTIDE SEQUENCE [LARGE SCALE GENOMIC DNA]</scope>
    <source>
        <strain evidence="10">MIT17-670</strain>
    </source>
</reference>
<dbReference type="Gene3D" id="1.20.1740.10">
    <property type="entry name" value="Amino acid/polyamine transporter I"/>
    <property type="match status" value="1"/>
</dbReference>
<comment type="caution">
    <text evidence="9">The sequence shown here is derived from an EMBL/GenBank/DDBJ whole genome shotgun (WGS) entry which is preliminary data.</text>
</comment>
<dbReference type="PANTHER" id="PTHR35334">
    <property type="entry name" value="SERINE TRANSPORTER"/>
    <property type="match status" value="1"/>
</dbReference>
<feature type="transmembrane region" description="Helical" evidence="8">
    <location>
        <begin position="12"/>
        <end position="33"/>
    </location>
</feature>
<comment type="subcellular location">
    <subcellularLocation>
        <location evidence="1">Cell inner membrane</location>
        <topology evidence="1">Multi-pass membrane protein</topology>
    </subcellularLocation>
</comment>
<evidence type="ECO:0000256" key="4">
    <source>
        <dbReference type="ARBA" id="ARBA00022519"/>
    </source>
</evidence>
<keyword evidence="9" id="KW-0723">Serine/threonine-protein kinase</keyword>
<dbReference type="PANTHER" id="PTHR35334:SF2">
    <property type="entry name" value="SERINE TRANSPORTER SDAC"/>
    <property type="match status" value="1"/>
</dbReference>
<keyword evidence="7 8" id="KW-0472">Membrane</keyword>
<accession>A0A4V6YB50</accession>
<keyword evidence="9" id="KW-0418">Kinase</keyword>
<dbReference type="OrthoDB" id="1673656at2"/>
<dbReference type="InterPro" id="IPR018227">
    <property type="entry name" value="Amino_acid_transport_2"/>
</dbReference>
<feature type="transmembrane region" description="Helical" evidence="8">
    <location>
        <begin position="296"/>
        <end position="316"/>
    </location>
</feature>
<gene>
    <name evidence="9" type="ORF">CQA76_01385</name>
</gene>
<evidence type="ECO:0000256" key="8">
    <source>
        <dbReference type="SAM" id="Phobius"/>
    </source>
</evidence>
<evidence type="ECO:0000256" key="3">
    <source>
        <dbReference type="ARBA" id="ARBA00022475"/>
    </source>
</evidence>
<feature type="transmembrane region" description="Helical" evidence="8">
    <location>
        <begin position="360"/>
        <end position="385"/>
    </location>
</feature>
<evidence type="ECO:0000313" key="10">
    <source>
        <dbReference type="Proteomes" id="UP000310353"/>
    </source>
</evidence>
<organism evidence="9 10">
    <name type="scientific">Campylobacter aviculae</name>
    <dbReference type="NCBI Taxonomy" id="2510190"/>
    <lineage>
        <taxon>Bacteria</taxon>
        <taxon>Pseudomonadati</taxon>
        <taxon>Campylobacterota</taxon>
        <taxon>Epsilonproteobacteria</taxon>
        <taxon>Campylobacterales</taxon>
        <taxon>Campylobacteraceae</taxon>
        <taxon>Campylobacter</taxon>
    </lineage>
</organism>
<keyword evidence="3" id="KW-1003">Cell membrane</keyword>
<feature type="transmembrane region" description="Helical" evidence="8">
    <location>
        <begin position="89"/>
        <end position="108"/>
    </location>
</feature>
<feature type="transmembrane region" description="Helical" evidence="8">
    <location>
        <begin position="132"/>
        <end position="151"/>
    </location>
</feature>
<proteinExistence type="predicted"/>
<keyword evidence="4" id="KW-0997">Cell inner membrane</keyword>
<feature type="transmembrane region" description="Helical" evidence="8">
    <location>
        <begin position="242"/>
        <end position="265"/>
    </location>
</feature>
<evidence type="ECO:0000313" key="9">
    <source>
        <dbReference type="EMBL" id="TKX32962.1"/>
    </source>
</evidence>
<feature type="transmembrane region" description="Helical" evidence="8">
    <location>
        <begin position="39"/>
        <end position="57"/>
    </location>
</feature>
<dbReference type="Proteomes" id="UP000310353">
    <property type="component" value="Unassembled WGS sequence"/>
</dbReference>
<evidence type="ECO:0000256" key="5">
    <source>
        <dbReference type="ARBA" id="ARBA00022692"/>
    </source>
</evidence>
<dbReference type="RefSeq" id="WP_137621659.1">
    <property type="nucleotide sequence ID" value="NZ_NXMA01000002.1"/>
</dbReference>
<evidence type="ECO:0000256" key="7">
    <source>
        <dbReference type="ARBA" id="ARBA00023136"/>
    </source>
</evidence>
<dbReference type="GO" id="GO:0005886">
    <property type="term" value="C:plasma membrane"/>
    <property type="evidence" value="ECO:0007669"/>
    <property type="project" value="UniProtKB-SubCell"/>
</dbReference>
<sequence length="424" mass="47122">MDTSNNKWTSHDIRWILSLFGTAIGAGVLLLPISAGLGGLIPLLIILVLAFPMTYLAHRNLCRFVLSSSNPRDDITFVAESYFGKGGGFLITVLYFFAILPILLVYSANLTTTLIEFLINQFNFDADAVHGARWWIGLLIVGALVLISIFGENVVTKAMSFLVFPFIIFLFILSLLLIPQWNTALFTNIDFSVFQTSNFWVTLWLVIPVMVFSFNHSPIISSLACFCKKEYGDDAEFRARRIISWAVVLMVFVVMFFIFSCALTFTPEEFASAKAQNVNILTFIANKFPQVAVLTYVGPIVALVAISKSFLGHYLGSQEGLNGILYKASNGKIQGKLAQTLTAIITFAIAWYVAYENPSVIGIIETIGGPILAILLFLMPIYCIYRFDILAKFRSKALDIFIAIMGIVAISAVIHNLILEYFVK</sequence>
<evidence type="ECO:0000256" key="6">
    <source>
        <dbReference type="ARBA" id="ARBA00022989"/>
    </source>
</evidence>
<feature type="transmembrane region" description="Helical" evidence="8">
    <location>
        <begin position="199"/>
        <end position="221"/>
    </location>
</feature>
<keyword evidence="2" id="KW-0813">Transport</keyword>
<dbReference type="AlphaFoldDB" id="A0A4V6YB50"/>
<protein>
    <submittedName>
        <fullName evidence="9">Serine/threonine protein kinase</fullName>
    </submittedName>
</protein>
<name>A0A4V6YB50_9BACT</name>
<feature type="transmembrane region" description="Helical" evidence="8">
    <location>
        <begin position="158"/>
        <end position="179"/>
    </location>
</feature>
<dbReference type="EMBL" id="NXMA01000002">
    <property type="protein sequence ID" value="TKX32962.1"/>
    <property type="molecule type" value="Genomic_DNA"/>
</dbReference>
<dbReference type="GO" id="GO:0003333">
    <property type="term" value="P:amino acid transmembrane transport"/>
    <property type="evidence" value="ECO:0007669"/>
    <property type="project" value="InterPro"/>
</dbReference>
<evidence type="ECO:0000256" key="1">
    <source>
        <dbReference type="ARBA" id="ARBA00004429"/>
    </source>
</evidence>
<feature type="transmembrane region" description="Helical" evidence="8">
    <location>
        <begin position="337"/>
        <end position="354"/>
    </location>
</feature>
<feature type="transmembrane region" description="Helical" evidence="8">
    <location>
        <begin position="397"/>
        <end position="418"/>
    </location>
</feature>
<keyword evidence="6 8" id="KW-1133">Transmembrane helix</keyword>
<keyword evidence="9" id="KW-0808">Transferase</keyword>
<keyword evidence="5 8" id="KW-0812">Transmembrane</keyword>